<dbReference type="OrthoDB" id="9790785at2"/>
<evidence type="ECO:0000256" key="1">
    <source>
        <dbReference type="ARBA" id="ARBA00006484"/>
    </source>
</evidence>
<sequence length="236" mass="25061">MTGILEGRVALITGASRGIGAAVAEAFAREGAHLILVARTVGGLEETDDRVKAAGGEATLVPMDLTDFEAINRLGASIYERWGKLDVLVANHGILGVLSPISHYDPKLWDEVMTVNLSSCQRLVRSLDPLLRQSDAGRAIFVTSGAAVGERPNWGAYAVSKAALEAMVRAYAGETRRTNLRINLLNPGGTRTKMRATAFPGEDPMTLKTPEDIAPAFLDLASPACVAHGERIDAQG</sequence>
<evidence type="ECO:0000256" key="2">
    <source>
        <dbReference type="ARBA" id="ARBA00023002"/>
    </source>
</evidence>
<dbReference type="PROSITE" id="PS00061">
    <property type="entry name" value="ADH_SHORT"/>
    <property type="match status" value="1"/>
</dbReference>
<dbReference type="PRINTS" id="PR00081">
    <property type="entry name" value="GDHRDH"/>
</dbReference>
<dbReference type="InterPro" id="IPR002347">
    <property type="entry name" value="SDR_fam"/>
</dbReference>
<dbReference type="PANTHER" id="PTHR43669">
    <property type="entry name" value="5-KETO-D-GLUCONATE 5-REDUCTASE"/>
    <property type="match status" value="1"/>
</dbReference>
<evidence type="ECO:0000313" key="4">
    <source>
        <dbReference type="Proteomes" id="UP000198615"/>
    </source>
</evidence>
<comment type="similarity">
    <text evidence="1">Belongs to the short-chain dehydrogenases/reductases (SDR) family.</text>
</comment>
<dbReference type="GO" id="GO:0016491">
    <property type="term" value="F:oxidoreductase activity"/>
    <property type="evidence" value="ECO:0007669"/>
    <property type="project" value="UniProtKB-KW"/>
</dbReference>
<comment type="caution">
    <text evidence="3">The sequence shown here is derived from an EMBL/GenBank/DDBJ whole genome shotgun (WGS) entry which is preliminary data.</text>
</comment>
<reference evidence="3 4" key="1">
    <citation type="submission" date="2016-10" db="EMBL/GenBank/DDBJ databases">
        <authorList>
            <person name="Varghese N."/>
            <person name="Submissions S."/>
        </authorList>
    </citation>
    <scope>NUCLEOTIDE SEQUENCE [LARGE SCALE GENOMIC DNA]</scope>
    <source>
        <strain evidence="3 4">DSM 18839</strain>
    </source>
</reference>
<dbReference type="CDD" id="cd05233">
    <property type="entry name" value="SDR_c"/>
    <property type="match status" value="1"/>
</dbReference>
<dbReference type="Pfam" id="PF00106">
    <property type="entry name" value="adh_short"/>
    <property type="match status" value="1"/>
</dbReference>
<dbReference type="AlphaFoldDB" id="A0A8G2EW91"/>
<dbReference type="Gene3D" id="3.40.50.720">
    <property type="entry name" value="NAD(P)-binding Rossmann-like Domain"/>
    <property type="match status" value="1"/>
</dbReference>
<dbReference type="Proteomes" id="UP000198615">
    <property type="component" value="Unassembled WGS sequence"/>
</dbReference>
<dbReference type="EMBL" id="FNBW01000005">
    <property type="protein sequence ID" value="SDF68207.1"/>
    <property type="molecule type" value="Genomic_DNA"/>
</dbReference>
<evidence type="ECO:0000313" key="3">
    <source>
        <dbReference type="EMBL" id="SDF68207.1"/>
    </source>
</evidence>
<keyword evidence="4" id="KW-1185">Reference proteome</keyword>
<gene>
    <name evidence="3" type="ORF">SAMN05660686_02045</name>
</gene>
<dbReference type="InterPro" id="IPR020904">
    <property type="entry name" value="Sc_DH/Rdtase_CS"/>
</dbReference>
<keyword evidence="2" id="KW-0560">Oxidoreductase</keyword>
<proteinExistence type="inferred from homology"/>
<organism evidence="3 4">
    <name type="scientific">Thalassobaculum litoreum DSM 18839</name>
    <dbReference type="NCBI Taxonomy" id="1123362"/>
    <lineage>
        <taxon>Bacteria</taxon>
        <taxon>Pseudomonadati</taxon>
        <taxon>Pseudomonadota</taxon>
        <taxon>Alphaproteobacteria</taxon>
        <taxon>Rhodospirillales</taxon>
        <taxon>Thalassobaculaceae</taxon>
        <taxon>Thalassobaculum</taxon>
    </lineage>
</organism>
<protein>
    <submittedName>
        <fullName evidence="3">NAD(P)-dependent dehydrogenase, short-chain alcohol dehydrogenase family</fullName>
    </submittedName>
</protein>
<name>A0A8G2EW91_9PROT</name>
<dbReference type="PANTHER" id="PTHR43669:SF3">
    <property type="entry name" value="ALCOHOL DEHYDROGENASE, PUTATIVE (AFU_ORTHOLOGUE AFUA_3G03445)-RELATED"/>
    <property type="match status" value="1"/>
</dbReference>
<dbReference type="InterPro" id="IPR036291">
    <property type="entry name" value="NAD(P)-bd_dom_sf"/>
</dbReference>
<dbReference type="SUPFAM" id="SSF51735">
    <property type="entry name" value="NAD(P)-binding Rossmann-fold domains"/>
    <property type="match status" value="1"/>
</dbReference>
<accession>A0A8G2EW91</accession>
<dbReference type="RefSeq" id="WP_028792633.1">
    <property type="nucleotide sequence ID" value="NZ_FNBW01000005.1"/>
</dbReference>